<dbReference type="RefSeq" id="WP_146520281.1">
    <property type="nucleotide sequence ID" value="NZ_CP151726.1"/>
</dbReference>
<name>A0A5C6B388_9BACT</name>
<protein>
    <recommendedName>
        <fullName evidence="9">Cytochrome oxidase subunit IV</fullName>
    </recommendedName>
</protein>
<feature type="transmembrane region" description="Helical" evidence="6">
    <location>
        <begin position="49"/>
        <end position="72"/>
    </location>
</feature>
<dbReference type="EMBL" id="SJPN01000003">
    <property type="protein sequence ID" value="TWU04954.1"/>
    <property type="molecule type" value="Genomic_DNA"/>
</dbReference>
<proteinExistence type="predicted"/>
<evidence type="ECO:0000313" key="7">
    <source>
        <dbReference type="EMBL" id="TWU04954.1"/>
    </source>
</evidence>
<keyword evidence="2" id="KW-1003">Cell membrane</keyword>
<dbReference type="AlphaFoldDB" id="A0A5C6B388"/>
<keyword evidence="8" id="KW-1185">Reference proteome</keyword>
<gene>
    <name evidence="7" type="ORF">Pla52n_29990</name>
</gene>
<organism evidence="7 8">
    <name type="scientific">Stieleria varia</name>
    <dbReference type="NCBI Taxonomy" id="2528005"/>
    <lineage>
        <taxon>Bacteria</taxon>
        <taxon>Pseudomonadati</taxon>
        <taxon>Planctomycetota</taxon>
        <taxon>Planctomycetia</taxon>
        <taxon>Pirellulales</taxon>
        <taxon>Pirellulaceae</taxon>
        <taxon>Stieleria</taxon>
    </lineage>
</organism>
<sequence length="128" mass="13627">MSSHEHSDDGYDFAHPLPLPLLFAVFGILVVLTIITVGQASFDFGSWDVAIVMVIATIKALLVGAIFMHLAFDKPFNIAVFVSSFVFVGLFVIFTISDSQMTSKDSIPAVDAAIPAVVEPAAAEPVAE</sequence>
<evidence type="ECO:0000256" key="6">
    <source>
        <dbReference type="SAM" id="Phobius"/>
    </source>
</evidence>
<dbReference type="Proteomes" id="UP000320176">
    <property type="component" value="Unassembled WGS sequence"/>
</dbReference>
<feature type="transmembrane region" description="Helical" evidence="6">
    <location>
        <begin position="20"/>
        <end position="37"/>
    </location>
</feature>
<keyword evidence="4 6" id="KW-1133">Transmembrane helix</keyword>
<dbReference type="OrthoDB" id="282123at2"/>
<accession>A0A5C6B388</accession>
<keyword evidence="3 6" id="KW-0812">Transmembrane</keyword>
<reference evidence="7 8" key="1">
    <citation type="submission" date="2019-02" db="EMBL/GenBank/DDBJ databases">
        <title>Deep-cultivation of Planctomycetes and their phenomic and genomic characterization uncovers novel biology.</title>
        <authorList>
            <person name="Wiegand S."/>
            <person name="Jogler M."/>
            <person name="Boedeker C."/>
            <person name="Pinto D."/>
            <person name="Vollmers J."/>
            <person name="Rivas-Marin E."/>
            <person name="Kohn T."/>
            <person name="Peeters S.H."/>
            <person name="Heuer A."/>
            <person name="Rast P."/>
            <person name="Oberbeckmann S."/>
            <person name="Bunk B."/>
            <person name="Jeske O."/>
            <person name="Meyerdierks A."/>
            <person name="Storesund J.E."/>
            <person name="Kallscheuer N."/>
            <person name="Luecker S."/>
            <person name="Lage O.M."/>
            <person name="Pohl T."/>
            <person name="Merkel B.J."/>
            <person name="Hornburger P."/>
            <person name="Mueller R.-W."/>
            <person name="Bruemmer F."/>
            <person name="Labrenz M."/>
            <person name="Spormann A.M."/>
            <person name="Op Den Camp H."/>
            <person name="Overmann J."/>
            <person name="Amann R."/>
            <person name="Jetten M.S.M."/>
            <person name="Mascher T."/>
            <person name="Medema M.H."/>
            <person name="Devos D.P."/>
            <person name="Kaster A.-K."/>
            <person name="Ovreas L."/>
            <person name="Rohde M."/>
            <person name="Galperin M.Y."/>
            <person name="Jogler C."/>
        </authorList>
    </citation>
    <scope>NUCLEOTIDE SEQUENCE [LARGE SCALE GENOMIC DNA]</scope>
    <source>
        <strain evidence="7 8">Pla52n</strain>
    </source>
</reference>
<evidence type="ECO:0000256" key="3">
    <source>
        <dbReference type="ARBA" id="ARBA00022692"/>
    </source>
</evidence>
<comment type="subcellular location">
    <subcellularLocation>
        <location evidence="1">Cell membrane</location>
        <topology evidence="1">Multi-pass membrane protein</topology>
    </subcellularLocation>
</comment>
<dbReference type="NCBIfam" id="TIGR02229">
    <property type="entry name" value="caa3_sub_IV"/>
    <property type="match status" value="1"/>
</dbReference>
<evidence type="ECO:0000256" key="2">
    <source>
        <dbReference type="ARBA" id="ARBA00022475"/>
    </source>
</evidence>
<evidence type="ECO:0008006" key="9">
    <source>
        <dbReference type="Google" id="ProtNLM"/>
    </source>
</evidence>
<dbReference type="InterPro" id="IPR005171">
    <property type="entry name" value="Cyt_c_oxidase_su4_prok"/>
</dbReference>
<evidence type="ECO:0000313" key="8">
    <source>
        <dbReference type="Proteomes" id="UP000320176"/>
    </source>
</evidence>
<comment type="caution">
    <text evidence="7">The sequence shown here is derived from an EMBL/GenBank/DDBJ whole genome shotgun (WGS) entry which is preliminary data.</text>
</comment>
<keyword evidence="5 6" id="KW-0472">Membrane</keyword>
<evidence type="ECO:0000256" key="5">
    <source>
        <dbReference type="ARBA" id="ARBA00023136"/>
    </source>
</evidence>
<dbReference type="InterPro" id="IPR011743">
    <property type="entry name" value="Caa3_sub_IV"/>
</dbReference>
<dbReference type="Pfam" id="PF03626">
    <property type="entry name" value="COX4_pro"/>
    <property type="match status" value="1"/>
</dbReference>
<dbReference type="GO" id="GO:0005886">
    <property type="term" value="C:plasma membrane"/>
    <property type="evidence" value="ECO:0007669"/>
    <property type="project" value="UniProtKB-SubCell"/>
</dbReference>
<evidence type="ECO:0000256" key="1">
    <source>
        <dbReference type="ARBA" id="ARBA00004651"/>
    </source>
</evidence>
<evidence type="ECO:0000256" key="4">
    <source>
        <dbReference type="ARBA" id="ARBA00022989"/>
    </source>
</evidence>
<feature type="transmembrane region" description="Helical" evidence="6">
    <location>
        <begin position="78"/>
        <end position="96"/>
    </location>
</feature>